<evidence type="ECO:0000313" key="2">
    <source>
        <dbReference type="Proteomes" id="UP001418222"/>
    </source>
</evidence>
<dbReference type="EMBL" id="JBBWWQ010000015">
    <property type="protein sequence ID" value="KAK8928559.1"/>
    <property type="molecule type" value="Genomic_DNA"/>
</dbReference>
<keyword evidence="2" id="KW-1185">Reference proteome</keyword>
<dbReference type="Proteomes" id="UP001418222">
    <property type="component" value="Unassembled WGS sequence"/>
</dbReference>
<organism evidence="1 2">
    <name type="scientific">Platanthera zijinensis</name>
    <dbReference type="NCBI Taxonomy" id="2320716"/>
    <lineage>
        <taxon>Eukaryota</taxon>
        <taxon>Viridiplantae</taxon>
        <taxon>Streptophyta</taxon>
        <taxon>Embryophyta</taxon>
        <taxon>Tracheophyta</taxon>
        <taxon>Spermatophyta</taxon>
        <taxon>Magnoliopsida</taxon>
        <taxon>Liliopsida</taxon>
        <taxon>Asparagales</taxon>
        <taxon>Orchidaceae</taxon>
        <taxon>Orchidoideae</taxon>
        <taxon>Orchideae</taxon>
        <taxon>Orchidinae</taxon>
        <taxon>Platanthera</taxon>
    </lineage>
</organism>
<sequence>MSPLLDLSQILSQGNSGGLTICLTSVGEPARKPASGKLPEDFGYCFLLKSIDIGENLLSGNLPSSLPRLTGVLL</sequence>
<protein>
    <submittedName>
        <fullName evidence="1">Uncharacterized protein</fullName>
    </submittedName>
</protein>
<comment type="caution">
    <text evidence="1">The sequence shown here is derived from an EMBL/GenBank/DDBJ whole genome shotgun (WGS) entry which is preliminary data.</text>
</comment>
<gene>
    <name evidence="1" type="ORF">KSP39_PZI017657</name>
</gene>
<reference evidence="1 2" key="1">
    <citation type="journal article" date="2022" name="Nat. Plants">
        <title>Genomes of leafy and leafless Platanthera orchids illuminate the evolution of mycoheterotrophy.</title>
        <authorList>
            <person name="Li M.H."/>
            <person name="Liu K.W."/>
            <person name="Li Z."/>
            <person name="Lu H.C."/>
            <person name="Ye Q.L."/>
            <person name="Zhang D."/>
            <person name="Wang J.Y."/>
            <person name="Li Y.F."/>
            <person name="Zhong Z.M."/>
            <person name="Liu X."/>
            <person name="Yu X."/>
            <person name="Liu D.K."/>
            <person name="Tu X.D."/>
            <person name="Liu B."/>
            <person name="Hao Y."/>
            <person name="Liao X.Y."/>
            <person name="Jiang Y.T."/>
            <person name="Sun W.H."/>
            <person name="Chen J."/>
            <person name="Chen Y.Q."/>
            <person name="Ai Y."/>
            <person name="Zhai J.W."/>
            <person name="Wu S.S."/>
            <person name="Zhou Z."/>
            <person name="Hsiao Y.Y."/>
            <person name="Wu W.L."/>
            <person name="Chen Y.Y."/>
            <person name="Lin Y.F."/>
            <person name="Hsu J.L."/>
            <person name="Li C.Y."/>
            <person name="Wang Z.W."/>
            <person name="Zhao X."/>
            <person name="Zhong W.Y."/>
            <person name="Ma X.K."/>
            <person name="Ma L."/>
            <person name="Huang J."/>
            <person name="Chen G.Z."/>
            <person name="Huang M.Z."/>
            <person name="Huang L."/>
            <person name="Peng D.H."/>
            <person name="Luo Y.B."/>
            <person name="Zou S.Q."/>
            <person name="Chen S.P."/>
            <person name="Lan S."/>
            <person name="Tsai W.C."/>
            <person name="Van de Peer Y."/>
            <person name="Liu Z.J."/>
        </authorList>
    </citation>
    <scope>NUCLEOTIDE SEQUENCE [LARGE SCALE GENOMIC DNA]</scope>
    <source>
        <strain evidence="1">Lor287</strain>
    </source>
</reference>
<name>A0AAP0FZT9_9ASPA</name>
<dbReference type="AlphaFoldDB" id="A0AAP0FZT9"/>
<proteinExistence type="predicted"/>
<accession>A0AAP0FZT9</accession>
<evidence type="ECO:0000313" key="1">
    <source>
        <dbReference type="EMBL" id="KAK8928559.1"/>
    </source>
</evidence>